<dbReference type="PANTHER" id="PTHR28630">
    <property type="match status" value="1"/>
</dbReference>
<accession>A0AAV1ID24</accession>
<dbReference type="InterPro" id="IPR032801">
    <property type="entry name" value="PXL2A/B/C"/>
</dbReference>
<evidence type="ECO:0000313" key="3">
    <source>
        <dbReference type="Proteomes" id="UP001314263"/>
    </source>
</evidence>
<proteinExistence type="predicted"/>
<sequence length="272" mass="29939">MALMYHRASLRHCRNKTIPGQAMQNRPAVPGSAAGQGTIPSIRLPPTRALPVLALRNGSLRSASRSAAAVQAAASMQASPQYERLQGSMVYQVAQQQKTDITELWGNNEVSVIFWARSMGCFFCQELARELRTDVLPVLQAKGIKSFLVTIGSPERGLEFAELTAYPAENLLADPENVTYDALSLKRNPIDTYFNPRTPLAIAERVRKDGAKVLREALSTWKPWIPPGKGQAQQQGGCLIFKGSECVYEYKDPATGRHVNIDEVLDTCLQLV</sequence>
<keyword evidence="3" id="KW-1185">Reference proteome</keyword>
<organism evidence="2 3">
    <name type="scientific">Coccomyxa viridis</name>
    <dbReference type="NCBI Taxonomy" id="1274662"/>
    <lineage>
        <taxon>Eukaryota</taxon>
        <taxon>Viridiplantae</taxon>
        <taxon>Chlorophyta</taxon>
        <taxon>core chlorophytes</taxon>
        <taxon>Trebouxiophyceae</taxon>
        <taxon>Trebouxiophyceae incertae sedis</taxon>
        <taxon>Coccomyxaceae</taxon>
        <taxon>Coccomyxa</taxon>
    </lineage>
</organism>
<dbReference type="EMBL" id="CAUYUE010000011">
    <property type="protein sequence ID" value="CAK0785138.1"/>
    <property type="molecule type" value="Genomic_DNA"/>
</dbReference>
<feature type="region of interest" description="Disordered" evidence="1">
    <location>
        <begin position="21"/>
        <end position="40"/>
    </location>
</feature>
<evidence type="ECO:0000313" key="2">
    <source>
        <dbReference type="EMBL" id="CAK0785138.1"/>
    </source>
</evidence>
<comment type="caution">
    <text evidence="2">The sequence shown here is derived from an EMBL/GenBank/DDBJ whole genome shotgun (WGS) entry which is preliminary data.</text>
</comment>
<protein>
    <submittedName>
        <fullName evidence="2">Uncharacterized protein</fullName>
    </submittedName>
</protein>
<dbReference type="Pfam" id="PF13911">
    <property type="entry name" value="AhpC-TSA_2"/>
    <property type="match status" value="1"/>
</dbReference>
<gene>
    <name evidence="2" type="ORF">CVIRNUC_008344</name>
</gene>
<reference evidence="2 3" key="1">
    <citation type="submission" date="2023-10" db="EMBL/GenBank/DDBJ databases">
        <authorList>
            <person name="Maclean D."/>
            <person name="Macfadyen A."/>
        </authorList>
    </citation>
    <scope>NUCLEOTIDE SEQUENCE [LARGE SCALE GENOMIC DNA]</scope>
</reference>
<dbReference type="PANTHER" id="PTHR28630:SF3">
    <property type="entry name" value="PEROXIREDOXIN-LIKE 2C"/>
    <property type="match status" value="1"/>
</dbReference>
<dbReference type="Proteomes" id="UP001314263">
    <property type="component" value="Unassembled WGS sequence"/>
</dbReference>
<dbReference type="AlphaFoldDB" id="A0AAV1ID24"/>
<evidence type="ECO:0000256" key="1">
    <source>
        <dbReference type="SAM" id="MobiDB-lite"/>
    </source>
</evidence>
<name>A0AAV1ID24_9CHLO</name>